<dbReference type="AlphaFoldDB" id="M1V7W5"/>
<accession>M1V7W5</accession>
<name>M1V7W5_CYAM1</name>
<dbReference type="KEGG" id="cme:CYME_CMT532C"/>
<gene>
    <name evidence="1" type="ORF">CYME_CMT532C</name>
</gene>
<dbReference type="OrthoDB" id="10483175at2759"/>
<evidence type="ECO:0000313" key="1">
    <source>
        <dbReference type="EMBL" id="BAM83450.1"/>
    </source>
</evidence>
<reference evidence="1 2" key="1">
    <citation type="journal article" date="2004" name="Nature">
        <title>Genome sequence of the ultrasmall unicellular red alga Cyanidioschyzon merolae 10D.</title>
        <authorList>
            <person name="Matsuzaki M."/>
            <person name="Misumi O."/>
            <person name="Shin-i T."/>
            <person name="Maruyama S."/>
            <person name="Takahara M."/>
            <person name="Miyagishima S."/>
            <person name="Mori T."/>
            <person name="Nishida K."/>
            <person name="Yagisawa F."/>
            <person name="Nishida K."/>
            <person name="Yoshida Y."/>
            <person name="Nishimura Y."/>
            <person name="Nakao S."/>
            <person name="Kobayashi T."/>
            <person name="Momoyama Y."/>
            <person name="Higashiyama T."/>
            <person name="Minoda A."/>
            <person name="Sano M."/>
            <person name="Nomoto H."/>
            <person name="Oishi K."/>
            <person name="Hayashi H."/>
            <person name="Ohta F."/>
            <person name="Nishizaka S."/>
            <person name="Haga S."/>
            <person name="Miura S."/>
            <person name="Morishita T."/>
            <person name="Kabeya Y."/>
            <person name="Terasawa K."/>
            <person name="Suzuki Y."/>
            <person name="Ishii Y."/>
            <person name="Asakawa S."/>
            <person name="Takano H."/>
            <person name="Ohta N."/>
            <person name="Kuroiwa H."/>
            <person name="Tanaka K."/>
            <person name="Shimizu N."/>
            <person name="Sugano S."/>
            <person name="Sato N."/>
            <person name="Nozaki H."/>
            <person name="Ogasawara N."/>
            <person name="Kohara Y."/>
            <person name="Kuroiwa T."/>
        </authorList>
    </citation>
    <scope>NUCLEOTIDE SEQUENCE [LARGE SCALE GENOMIC DNA]</scope>
    <source>
        <strain evidence="1 2">10D</strain>
    </source>
</reference>
<dbReference type="RefSeq" id="XP_005539486.1">
    <property type="nucleotide sequence ID" value="XM_005539429.1"/>
</dbReference>
<keyword evidence="2" id="KW-1185">Reference proteome</keyword>
<dbReference type="Gramene" id="CMT532CT">
    <property type="protein sequence ID" value="CMT532CT"/>
    <property type="gene ID" value="CMT532C"/>
</dbReference>
<organism evidence="1 2">
    <name type="scientific">Cyanidioschyzon merolae (strain NIES-3377 / 10D)</name>
    <name type="common">Unicellular red alga</name>
    <dbReference type="NCBI Taxonomy" id="280699"/>
    <lineage>
        <taxon>Eukaryota</taxon>
        <taxon>Rhodophyta</taxon>
        <taxon>Bangiophyceae</taxon>
        <taxon>Cyanidiales</taxon>
        <taxon>Cyanidiaceae</taxon>
        <taxon>Cyanidioschyzon</taxon>
    </lineage>
</organism>
<sequence length="234" mass="26804">MGCRSVPSFEALSGEPWTSRARFRRWLRTKLPRRRQAVTTEPRTGGGVILFHPDYEFRQCRCAVFHLNILGVLIALGQGVYRLARALAMQAWRQPHDSLFADTGPHWFPADNCVCGHRFADHMPLHAAVDERIAFLETEYKLWDFYRIDVRHLTPPETIPRLALVPPDVVTMASAVHWKRHFLHRCLPLGKDTQVEKLLLLHGTEVSGGKLRTRFVHTSRRLPHTLGGAPLSRI</sequence>
<dbReference type="Proteomes" id="UP000007014">
    <property type="component" value="Chromosome 20"/>
</dbReference>
<evidence type="ECO:0000313" key="2">
    <source>
        <dbReference type="Proteomes" id="UP000007014"/>
    </source>
</evidence>
<protein>
    <submittedName>
        <fullName evidence="1">Uncharacterized protein</fullName>
    </submittedName>
</protein>
<proteinExistence type="predicted"/>
<dbReference type="EMBL" id="AP006502">
    <property type="protein sequence ID" value="BAM83450.1"/>
    <property type="molecule type" value="Genomic_DNA"/>
</dbReference>
<dbReference type="HOGENOM" id="CLU_1186487_0_0_1"/>
<reference evidence="1 2" key="2">
    <citation type="journal article" date="2007" name="BMC Biol.">
        <title>A 100%-complete sequence reveals unusually simple genomic features in the hot-spring red alga Cyanidioschyzon merolae.</title>
        <authorList>
            <person name="Nozaki H."/>
            <person name="Takano H."/>
            <person name="Misumi O."/>
            <person name="Terasawa K."/>
            <person name="Matsuzaki M."/>
            <person name="Maruyama S."/>
            <person name="Nishida K."/>
            <person name="Yagisawa F."/>
            <person name="Yoshida Y."/>
            <person name="Fujiwara T."/>
            <person name="Takio S."/>
            <person name="Tamura K."/>
            <person name="Chung S.J."/>
            <person name="Nakamura S."/>
            <person name="Kuroiwa H."/>
            <person name="Tanaka K."/>
            <person name="Sato N."/>
            <person name="Kuroiwa T."/>
        </authorList>
    </citation>
    <scope>NUCLEOTIDE SEQUENCE [LARGE SCALE GENOMIC DNA]</scope>
    <source>
        <strain evidence="1 2">10D</strain>
    </source>
</reference>
<dbReference type="GeneID" id="16997771"/>